<keyword evidence="14" id="KW-1185">Reference proteome</keyword>
<evidence type="ECO:0000256" key="11">
    <source>
        <dbReference type="RuleBase" id="RU363010"/>
    </source>
</evidence>
<evidence type="ECO:0000256" key="12">
    <source>
        <dbReference type="SAM" id="SignalP"/>
    </source>
</evidence>
<feature type="signal peptide" evidence="12">
    <location>
        <begin position="1"/>
        <end position="24"/>
    </location>
</feature>
<dbReference type="GO" id="GO:0044284">
    <property type="term" value="C:mitochondrial crista junction"/>
    <property type="evidence" value="ECO:0007669"/>
    <property type="project" value="InterPro"/>
</dbReference>
<comment type="function">
    <text evidence="1 11">Component of the MICOS complex, a large protein complex of the mitochondrial inner membrane that plays crucial roles in the maintenance of crista junctions, inner membrane architecture, and formation of contact sites to the outer membrane.</text>
</comment>
<evidence type="ECO:0000256" key="1">
    <source>
        <dbReference type="ARBA" id="ARBA00002689"/>
    </source>
</evidence>
<keyword evidence="8" id="KW-0472">Membrane</keyword>
<comment type="subunit">
    <text evidence="11">Component of the mitochondrial contact site and cristae organizing system (MICOS) complex.</text>
</comment>
<evidence type="ECO:0000256" key="5">
    <source>
        <dbReference type="ARBA" id="ARBA00022692"/>
    </source>
</evidence>
<proteinExistence type="inferred from homology"/>
<dbReference type="GO" id="GO:0061617">
    <property type="term" value="C:MICOS complex"/>
    <property type="evidence" value="ECO:0007669"/>
    <property type="project" value="UniProtKB-UniRule"/>
</dbReference>
<evidence type="ECO:0000313" key="14">
    <source>
        <dbReference type="Proteomes" id="UP000092555"/>
    </source>
</evidence>
<dbReference type="EMBL" id="LXTC01000006">
    <property type="protein sequence ID" value="OBA19482.1"/>
    <property type="molecule type" value="Genomic_DNA"/>
</dbReference>
<sequence length="122" mass="13884">MGNRINGFLGGVALTGFITMSTSAAIKRSEAINSAQIRHCDEFINNRILTDTHFRENAAPINKRVFLTHRPSMWETCKDIWNEEIIKMVNNVYSINWHKLGLEADKRIGKMADKVLHGSVEK</sequence>
<reference evidence="13 14" key="1">
    <citation type="submission" date="2016-05" db="EMBL/GenBank/DDBJ databases">
        <title>Comparative genomics of biotechnologically important yeasts.</title>
        <authorList>
            <consortium name="DOE Joint Genome Institute"/>
            <person name="Riley R."/>
            <person name="Haridas S."/>
            <person name="Wolfe K.H."/>
            <person name="Lopes M.R."/>
            <person name="Hittinger C.T."/>
            <person name="Goker M."/>
            <person name="Salamov A."/>
            <person name="Wisecaver J."/>
            <person name="Long T.M."/>
            <person name="Aerts A.L."/>
            <person name="Barry K."/>
            <person name="Choi C."/>
            <person name="Clum A."/>
            <person name="Coughlan A.Y."/>
            <person name="Deshpande S."/>
            <person name="Douglass A.P."/>
            <person name="Hanson S.J."/>
            <person name="Klenk H.-P."/>
            <person name="LaButti K."/>
            <person name="Lapidus A."/>
            <person name="Lindquist E."/>
            <person name="Lipzen A."/>
            <person name="Meier-kolthoff J.P."/>
            <person name="Ohm R.A."/>
            <person name="Otillar R.P."/>
            <person name="Pangilinan J."/>
            <person name="Peng Y."/>
            <person name="Rokas A."/>
            <person name="Rosa C.A."/>
            <person name="Scheuner C."/>
            <person name="Sibirny A.A."/>
            <person name="Slot J.C."/>
            <person name="Stielow J.B."/>
            <person name="Sun H."/>
            <person name="Kurtzman C.P."/>
            <person name="Blackwell M."/>
            <person name="Grigoriev I.V."/>
            <person name="Jeffries T.W."/>
        </authorList>
    </citation>
    <scope>NUCLEOTIDE SEQUENCE [LARGE SCALE GENOMIC DNA]</scope>
    <source>
        <strain evidence="13 14">NRRL YB-4993</strain>
    </source>
</reference>
<dbReference type="RefSeq" id="XP_018710010.1">
    <property type="nucleotide sequence ID" value="XM_018855078.1"/>
</dbReference>
<dbReference type="InterPro" id="IPR031463">
    <property type="entry name" value="Mic12"/>
</dbReference>
<evidence type="ECO:0000256" key="6">
    <source>
        <dbReference type="ARBA" id="ARBA00022989"/>
    </source>
</evidence>
<dbReference type="Pfam" id="PF17050">
    <property type="entry name" value="AIM5"/>
    <property type="match status" value="1"/>
</dbReference>
<evidence type="ECO:0000256" key="10">
    <source>
        <dbReference type="ARBA" id="ARBA00032985"/>
    </source>
</evidence>
<keyword evidence="7 11" id="KW-0496">Mitochondrion</keyword>
<name>A0A1A0H6F1_9ASCO</name>
<dbReference type="AlphaFoldDB" id="A0A1A0H6F1"/>
<evidence type="ECO:0000256" key="4">
    <source>
        <dbReference type="ARBA" id="ARBA00018170"/>
    </source>
</evidence>
<dbReference type="Proteomes" id="UP000092555">
    <property type="component" value="Unassembled WGS sequence"/>
</dbReference>
<comment type="similarity">
    <text evidence="3 11">Belongs to the MICOS complex subunit Mic12 family.</text>
</comment>
<keyword evidence="6" id="KW-1133">Transmembrane helix</keyword>
<evidence type="ECO:0000256" key="7">
    <source>
        <dbReference type="ARBA" id="ARBA00023128"/>
    </source>
</evidence>
<comment type="subcellular location">
    <subcellularLocation>
        <location evidence="2">Membrane</location>
    </subcellularLocation>
    <subcellularLocation>
        <location evidence="11">Mitochondrion inner membrane</location>
        <topology evidence="11">Single-pass membrane protein</topology>
    </subcellularLocation>
</comment>
<comment type="caution">
    <text evidence="13">The sequence shown here is derived from an EMBL/GenBank/DDBJ whole genome shotgun (WGS) entry which is preliminary data.</text>
</comment>
<gene>
    <name evidence="13" type="ORF">METBIDRAFT_214767</name>
</gene>
<keyword evidence="12" id="KW-0732">Signal</keyword>
<dbReference type="GeneID" id="30028054"/>
<organism evidence="13 14">
    <name type="scientific">Metschnikowia bicuspidata var. bicuspidata NRRL YB-4993</name>
    <dbReference type="NCBI Taxonomy" id="869754"/>
    <lineage>
        <taxon>Eukaryota</taxon>
        <taxon>Fungi</taxon>
        <taxon>Dikarya</taxon>
        <taxon>Ascomycota</taxon>
        <taxon>Saccharomycotina</taxon>
        <taxon>Pichiomycetes</taxon>
        <taxon>Metschnikowiaceae</taxon>
        <taxon>Metschnikowia</taxon>
    </lineage>
</organism>
<keyword evidence="5" id="KW-0812">Transmembrane</keyword>
<protein>
    <recommendedName>
        <fullName evidence="4 11">MICOS complex subunit MIC12</fullName>
    </recommendedName>
    <alternativeName>
        <fullName evidence="10 11">Altered inheritance of mitochondria protein 5, mitochondrial</fullName>
    </alternativeName>
    <alternativeName>
        <fullName evidence="9 11">Found in mitochondrial proteome protein 51</fullName>
    </alternativeName>
</protein>
<evidence type="ECO:0000256" key="3">
    <source>
        <dbReference type="ARBA" id="ARBA00009188"/>
    </source>
</evidence>
<dbReference type="GO" id="GO:0042407">
    <property type="term" value="P:cristae formation"/>
    <property type="evidence" value="ECO:0007669"/>
    <property type="project" value="InterPro"/>
</dbReference>
<evidence type="ECO:0000256" key="8">
    <source>
        <dbReference type="ARBA" id="ARBA00023136"/>
    </source>
</evidence>
<evidence type="ECO:0000256" key="9">
    <source>
        <dbReference type="ARBA" id="ARBA00032159"/>
    </source>
</evidence>
<keyword evidence="11" id="KW-0999">Mitochondrion inner membrane</keyword>
<dbReference type="OrthoDB" id="4037694at2759"/>
<evidence type="ECO:0000256" key="2">
    <source>
        <dbReference type="ARBA" id="ARBA00004370"/>
    </source>
</evidence>
<feature type="chain" id="PRO_5008508808" description="MICOS complex subunit MIC12" evidence="12">
    <location>
        <begin position="25"/>
        <end position="122"/>
    </location>
</feature>
<evidence type="ECO:0000313" key="13">
    <source>
        <dbReference type="EMBL" id="OBA19482.1"/>
    </source>
</evidence>
<accession>A0A1A0H6F1</accession>